<dbReference type="Pfam" id="PF01142">
    <property type="entry name" value="TruD"/>
    <property type="match status" value="2"/>
</dbReference>
<sequence length="342" mass="39251">MSTEPKSYDFSLFAHAYPPLAISATLKQQPEDFMVEEQLGYPLSGSGEHLWLWIEKKQQNTDWVARKLAAWLNTGLVNIGFAGQKDRQAITRQWFSVPCAMKQVLDLDSFQCEGVRILKAQRHDRKLRRGELAGNFFHIRLRHLAGSDNDCKAQIEDRLQQLKQGVPNYYGAQRFGKQCANLSLGERLLTEPVARDKKRRSKKRGGQRNLNSLALSAIRSWMFNRLLSARVEDGNWNSAIAGDSVIDGKVMGTLFGDQDLQTTEQAFEYESRVVTEFSQWYQGLRQQRVQSAQRAFCLQPKQLSWQWQDDNGQLALLLDFELPTGCFATVFLRELCELREPE</sequence>
<evidence type="ECO:0000259" key="5">
    <source>
        <dbReference type="PROSITE" id="PS50984"/>
    </source>
</evidence>
<dbReference type="PROSITE" id="PS01268">
    <property type="entry name" value="UPF0024"/>
    <property type="match status" value="1"/>
</dbReference>
<dbReference type="GO" id="GO:0160150">
    <property type="term" value="F:tRNA pseudouridine(13) synthase activity"/>
    <property type="evidence" value="ECO:0007669"/>
    <property type="project" value="UniProtKB-EC"/>
</dbReference>
<dbReference type="GO" id="GO:0003723">
    <property type="term" value="F:RNA binding"/>
    <property type="evidence" value="ECO:0007669"/>
    <property type="project" value="InterPro"/>
</dbReference>
<feature type="active site" description="Nucleophile" evidence="4">
    <location>
        <position position="86"/>
    </location>
</feature>
<comment type="similarity">
    <text evidence="1 4">Belongs to the pseudouridine synthase TruD family.</text>
</comment>
<dbReference type="InterPro" id="IPR020103">
    <property type="entry name" value="PsdUridine_synth_cat_dom_sf"/>
</dbReference>
<dbReference type="InterPro" id="IPR011760">
    <property type="entry name" value="PsdUridine_synth_TruD_insert"/>
</dbReference>
<dbReference type="GO" id="GO:0005829">
    <property type="term" value="C:cytosol"/>
    <property type="evidence" value="ECO:0007669"/>
    <property type="project" value="TreeGrafter"/>
</dbReference>
<dbReference type="Proteomes" id="UP000304864">
    <property type="component" value="Chromosome"/>
</dbReference>
<protein>
    <recommendedName>
        <fullName evidence="4">tRNA pseudouridine synthase D</fullName>
        <ecNumber evidence="4">5.4.99.27</ecNumber>
    </recommendedName>
    <alternativeName>
        <fullName evidence="4">tRNA pseudouridine(13) synthase</fullName>
    </alternativeName>
    <alternativeName>
        <fullName evidence="4">tRNA pseudouridylate synthase D</fullName>
    </alternativeName>
    <alternativeName>
        <fullName evidence="4">tRNA-uridine isomerase D</fullName>
    </alternativeName>
</protein>
<evidence type="ECO:0000256" key="4">
    <source>
        <dbReference type="HAMAP-Rule" id="MF_01082"/>
    </source>
</evidence>
<dbReference type="PANTHER" id="PTHR47811:SF1">
    <property type="entry name" value="TRNA PSEUDOURIDINE SYNTHASE D"/>
    <property type="match status" value="1"/>
</dbReference>
<gene>
    <name evidence="4" type="primary">truD</name>
    <name evidence="6" type="ORF">FE785_01195</name>
</gene>
<dbReference type="RefSeq" id="WP_138563611.1">
    <property type="nucleotide sequence ID" value="NZ_CP040602.1"/>
</dbReference>
<dbReference type="AlphaFoldDB" id="A0A4V1HHK5"/>
<accession>A0A4V1HHK5</accession>
<evidence type="ECO:0000256" key="2">
    <source>
        <dbReference type="ARBA" id="ARBA00022694"/>
    </source>
</evidence>
<reference evidence="6 7" key="1">
    <citation type="submission" date="2019-05" db="EMBL/GenBank/DDBJ databases">
        <title>Thiomicrorhabdus sediminis sp. nov, a novel sulfur-oxidizing bacterium isolated from coastal sediment.</title>
        <authorList>
            <person name="Liu X."/>
        </authorList>
    </citation>
    <scope>NUCLEOTIDE SEQUENCE [LARGE SCALE GENOMIC DNA]</scope>
    <source>
        <strain evidence="6 7">G1</strain>
    </source>
</reference>
<keyword evidence="3 4" id="KW-0413">Isomerase</keyword>
<dbReference type="EC" id="5.4.99.27" evidence="4"/>
<dbReference type="InterPro" id="IPR001656">
    <property type="entry name" value="PsdUridine_synth_TruD"/>
</dbReference>
<keyword evidence="7" id="KW-1185">Reference proteome</keyword>
<dbReference type="OrthoDB" id="1550679at2"/>
<dbReference type="InterPro" id="IPR042214">
    <property type="entry name" value="TruD_catalytic"/>
</dbReference>
<feature type="domain" description="TRUD" evidence="5">
    <location>
        <begin position="165"/>
        <end position="299"/>
    </location>
</feature>
<dbReference type="SUPFAM" id="SSF55120">
    <property type="entry name" value="Pseudouridine synthase"/>
    <property type="match status" value="1"/>
</dbReference>
<dbReference type="KEGG" id="thig:FE785_01195"/>
<dbReference type="GO" id="GO:0031119">
    <property type="term" value="P:tRNA pseudouridine synthesis"/>
    <property type="evidence" value="ECO:0007669"/>
    <property type="project" value="UniProtKB-UniRule"/>
</dbReference>
<dbReference type="EMBL" id="CP040602">
    <property type="protein sequence ID" value="QCU89343.1"/>
    <property type="molecule type" value="Genomic_DNA"/>
</dbReference>
<proteinExistence type="inferred from homology"/>
<evidence type="ECO:0000313" key="6">
    <source>
        <dbReference type="EMBL" id="QCU89343.1"/>
    </source>
</evidence>
<organism evidence="6 7">
    <name type="scientific">Thiomicrorhabdus sediminis</name>
    <dbReference type="NCBI Taxonomy" id="2580412"/>
    <lineage>
        <taxon>Bacteria</taxon>
        <taxon>Pseudomonadati</taxon>
        <taxon>Pseudomonadota</taxon>
        <taxon>Gammaproteobacteria</taxon>
        <taxon>Thiotrichales</taxon>
        <taxon>Piscirickettsiaceae</taxon>
        <taxon>Thiomicrorhabdus</taxon>
    </lineage>
</organism>
<comment type="function">
    <text evidence="4">Responsible for synthesis of pseudouridine from uracil-13 in transfer RNAs.</text>
</comment>
<dbReference type="Gene3D" id="3.30.2350.20">
    <property type="entry name" value="TruD, catalytic domain"/>
    <property type="match status" value="2"/>
</dbReference>
<dbReference type="InterPro" id="IPR050170">
    <property type="entry name" value="TruD_pseudoU_synthase"/>
</dbReference>
<evidence type="ECO:0000256" key="1">
    <source>
        <dbReference type="ARBA" id="ARBA00007953"/>
    </source>
</evidence>
<comment type="catalytic activity">
    <reaction evidence="4">
        <text>uridine(13) in tRNA = pseudouridine(13) in tRNA</text>
        <dbReference type="Rhea" id="RHEA:42540"/>
        <dbReference type="Rhea" id="RHEA-COMP:10105"/>
        <dbReference type="Rhea" id="RHEA-COMP:10106"/>
        <dbReference type="ChEBI" id="CHEBI:65314"/>
        <dbReference type="ChEBI" id="CHEBI:65315"/>
        <dbReference type="EC" id="5.4.99.27"/>
    </reaction>
</comment>
<dbReference type="PANTHER" id="PTHR47811">
    <property type="entry name" value="TRNA PSEUDOURIDINE SYNTHASE D"/>
    <property type="match status" value="1"/>
</dbReference>
<name>A0A4V1HHK5_9GAMM</name>
<dbReference type="HAMAP" id="MF_01082">
    <property type="entry name" value="TruD"/>
    <property type="match status" value="1"/>
</dbReference>
<evidence type="ECO:0000256" key="3">
    <source>
        <dbReference type="ARBA" id="ARBA00023235"/>
    </source>
</evidence>
<evidence type="ECO:0000313" key="7">
    <source>
        <dbReference type="Proteomes" id="UP000304864"/>
    </source>
</evidence>
<dbReference type="InterPro" id="IPR020119">
    <property type="entry name" value="PsdUridine_synth_TruD_CS"/>
</dbReference>
<dbReference type="PROSITE" id="PS50984">
    <property type="entry name" value="TRUD"/>
    <property type="match status" value="1"/>
</dbReference>
<keyword evidence="2 4" id="KW-0819">tRNA processing</keyword>